<evidence type="ECO:0008006" key="4">
    <source>
        <dbReference type="Google" id="ProtNLM"/>
    </source>
</evidence>
<keyword evidence="1" id="KW-1133">Transmembrane helix</keyword>
<feature type="transmembrane region" description="Helical" evidence="1">
    <location>
        <begin position="63"/>
        <end position="82"/>
    </location>
</feature>
<dbReference type="PATRIC" id="fig|84531.8.peg.5111"/>
<dbReference type="RefSeq" id="WP_057919739.1">
    <property type="nucleotide sequence ID" value="NZ_CP011129.1"/>
</dbReference>
<sequence length="132" mass="14366">MSESVSAETRSTLLAHEHGYRRSAWCWKVGYRALLVTSALLSSFAAIVGKIEILGFGHPGDVASIAAAAAAVITTLIAALDFETNSRANRRSRHEVRILLIEAEKSTADNDALLAGLQDVVRRRSDELYKLD</sequence>
<gene>
    <name evidence="2" type="ORF">LA76x_5101</name>
</gene>
<evidence type="ECO:0000256" key="1">
    <source>
        <dbReference type="SAM" id="Phobius"/>
    </source>
</evidence>
<dbReference type="AlphaFoldDB" id="A0A0S2FIA9"/>
<evidence type="ECO:0000313" key="3">
    <source>
        <dbReference type="Proteomes" id="UP000060787"/>
    </source>
</evidence>
<dbReference type="KEGG" id="lab:LA76x_5101"/>
<dbReference type="Proteomes" id="UP000060787">
    <property type="component" value="Chromosome"/>
</dbReference>
<dbReference type="EMBL" id="CP011129">
    <property type="protein sequence ID" value="ALN83203.1"/>
    <property type="molecule type" value="Genomic_DNA"/>
</dbReference>
<name>A0A0S2FIA9_LYSAN</name>
<feature type="transmembrane region" description="Helical" evidence="1">
    <location>
        <begin position="29"/>
        <end position="51"/>
    </location>
</feature>
<dbReference type="eggNOG" id="ENOG50343CB">
    <property type="taxonomic scope" value="Bacteria"/>
</dbReference>
<proteinExistence type="predicted"/>
<keyword evidence="3" id="KW-1185">Reference proteome</keyword>
<evidence type="ECO:0000313" key="2">
    <source>
        <dbReference type="EMBL" id="ALN83203.1"/>
    </source>
</evidence>
<protein>
    <recommendedName>
        <fullName evidence="4">SMODS and SLOG-associating 2TM effector domain-containing protein</fullName>
    </recommendedName>
</protein>
<accession>A0A0S2FIA9</accession>
<keyword evidence="1" id="KW-0812">Transmembrane</keyword>
<organism evidence="2 3">
    <name type="scientific">Lysobacter antibioticus</name>
    <dbReference type="NCBI Taxonomy" id="84531"/>
    <lineage>
        <taxon>Bacteria</taxon>
        <taxon>Pseudomonadati</taxon>
        <taxon>Pseudomonadota</taxon>
        <taxon>Gammaproteobacteria</taxon>
        <taxon>Lysobacterales</taxon>
        <taxon>Lysobacteraceae</taxon>
        <taxon>Lysobacter</taxon>
    </lineage>
</organism>
<keyword evidence="1" id="KW-0472">Membrane</keyword>
<reference evidence="2 3" key="1">
    <citation type="journal article" date="2015" name="BMC Genomics">
        <title>Comparative genomics and metabolic profiling of the genus Lysobacter.</title>
        <authorList>
            <person name="de Bruijn I."/>
            <person name="Cheng X."/>
            <person name="de Jager V."/>
            <person name="Exposito R.G."/>
            <person name="Watrous J."/>
            <person name="Patel N."/>
            <person name="Postma J."/>
            <person name="Dorrestein P.C."/>
            <person name="Kobayashi D."/>
            <person name="Raaijmakers J.M."/>
        </authorList>
    </citation>
    <scope>NUCLEOTIDE SEQUENCE [LARGE SCALE GENOMIC DNA]</scope>
    <source>
        <strain evidence="2 3">76</strain>
    </source>
</reference>